<evidence type="ECO:0000313" key="1">
    <source>
        <dbReference type="EMBL" id="STZ28331.1"/>
    </source>
</evidence>
<keyword evidence="2" id="KW-1185">Reference proteome</keyword>
<dbReference type="Proteomes" id="UP000255024">
    <property type="component" value="Unassembled WGS sequence"/>
</dbReference>
<gene>
    <name evidence="1" type="ORF">NCTC11179_01873</name>
</gene>
<sequence length="140" mass="16517">MKTKEQVIKEAWGIHFNCIGDKNREHCLKNDGWIITDMSDIDIEEVSNPKYDSKFECYHFDEWFYKIRPKSLQGIEDNNGWIRIESKDDLPIDNGGSYMVCEKGIPREEYQMPRESLAKGWSCGVITHYKPIVKHKKPLY</sequence>
<dbReference type="AlphaFoldDB" id="A0A378RPW9"/>
<reference evidence="1 2" key="1">
    <citation type="submission" date="2018-06" db="EMBL/GenBank/DDBJ databases">
        <authorList>
            <consortium name="Pathogen Informatics"/>
            <person name="Doyle S."/>
        </authorList>
    </citation>
    <scope>NUCLEOTIDE SEQUENCE [LARGE SCALE GENOMIC DNA]</scope>
    <source>
        <strain evidence="1 2">NCTC11179</strain>
    </source>
</reference>
<name>A0A378RPW9_MYROD</name>
<organism evidence="1 2">
    <name type="scientific">Myroides odoratus</name>
    <name type="common">Flavobacterium odoratum</name>
    <dbReference type="NCBI Taxonomy" id="256"/>
    <lineage>
        <taxon>Bacteria</taxon>
        <taxon>Pseudomonadati</taxon>
        <taxon>Bacteroidota</taxon>
        <taxon>Flavobacteriia</taxon>
        <taxon>Flavobacteriales</taxon>
        <taxon>Flavobacteriaceae</taxon>
        <taxon>Myroides</taxon>
    </lineage>
</organism>
<dbReference type="EMBL" id="UGQL01000001">
    <property type="protein sequence ID" value="STZ28331.1"/>
    <property type="molecule type" value="Genomic_DNA"/>
</dbReference>
<protein>
    <submittedName>
        <fullName evidence="1">Uncharacterized protein</fullName>
    </submittedName>
</protein>
<evidence type="ECO:0000313" key="2">
    <source>
        <dbReference type="Proteomes" id="UP000255024"/>
    </source>
</evidence>
<accession>A0A378RPW9</accession>
<proteinExistence type="predicted"/>
<dbReference type="RefSeq" id="WP_115091294.1">
    <property type="nucleotide sequence ID" value="NZ_CP068107.1"/>
</dbReference>